<dbReference type="InterPro" id="IPR018637">
    <property type="entry name" value="DUF2059"/>
</dbReference>
<keyword evidence="1" id="KW-0175">Coiled coil</keyword>
<accession>Q2SNX1</accession>
<dbReference type="eggNOG" id="ENOG5033F44">
    <property type="taxonomic scope" value="Bacteria"/>
</dbReference>
<feature type="signal peptide" evidence="2">
    <location>
        <begin position="1"/>
        <end position="22"/>
    </location>
</feature>
<keyword evidence="5" id="KW-1185">Reference proteome</keyword>
<dbReference type="EMBL" id="CP000155">
    <property type="protein sequence ID" value="ABC27653.1"/>
    <property type="molecule type" value="Genomic_DNA"/>
</dbReference>
<dbReference type="HOGENOM" id="CLU_1022345_0_0_6"/>
<organism evidence="4 5">
    <name type="scientific">Hahella chejuensis (strain KCTC 2396)</name>
    <dbReference type="NCBI Taxonomy" id="349521"/>
    <lineage>
        <taxon>Bacteria</taxon>
        <taxon>Pseudomonadati</taxon>
        <taxon>Pseudomonadota</taxon>
        <taxon>Gammaproteobacteria</taxon>
        <taxon>Oceanospirillales</taxon>
        <taxon>Hahellaceae</taxon>
        <taxon>Hahella</taxon>
    </lineage>
</organism>
<dbReference type="KEGG" id="hch:HCH_00756"/>
<evidence type="ECO:0000313" key="5">
    <source>
        <dbReference type="Proteomes" id="UP000000238"/>
    </source>
</evidence>
<dbReference type="STRING" id="349521.HCH_00756"/>
<dbReference type="AlphaFoldDB" id="Q2SNX1"/>
<dbReference type="Pfam" id="PF09832">
    <property type="entry name" value="DUF2059"/>
    <property type="match status" value="1"/>
</dbReference>
<evidence type="ECO:0000259" key="3">
    <source>
        <dbReference type="Pfam" id="PF09832"/>
    </source>
</evidence>
<dbReference type="OrthoDB" id="6193639at2"/>
<sequence length="275" mass="31036">MKLFRAVFCLLSALLLSAPVFAVKSDASLSANLLAQTGVDELLSRYPDMIKTGIRANIRRTGASEDLMDLFERVVDGAYQADDLQSQVERRLEQQLSPAEMRHILQWYRSPIGQKIVAAELNAMSTEEYAEAQKRMESLSEENKGGEREHLFSAYDRATRATDSMLDNTVTIQLAMAAAITSVVKGPELPSYHDLKRVIEERRFSMRGMVGQQVYLNYLYTYRNVPLTDMKDYIAFARTDAGSRFVEALKTALFDVLEERSEMLGERLNQLAGAQ</sequence>
<evidence type="ECO:0000313" key="4">
    <source>
        <dbReference type="EMBL" id="ABC27653.1"/>
    </source>
</evidence>
<evidence type="ECO:0000256" key="2">
    <source>
        <dbReference type="SAM" id="SignalP"/>
    </source>
</evidence>
<protein>
    <recommendedName>
        <fullName evidence="3">DUF2059 domain-containing protein</fullName>
    </recommendedName>
</protein>
<dbReference type="RefSeq" id="WP_011394730.1">
    <property type="nucleotide sequence ID" value="NC_007645.1"/>
</dbReference>
<gene>
    <name evidence="4" type="ordered locus">HCH_00756</name>
</gene>
<feature type="coiled-coil region" evidence="1">
    <location>
        <begin position="122"/>
        <end position="149"/>
    </location>
</feature>
<feature type="chain" id="PRO_5004215673" description="DUF2059 domain-containing protein" evidence="2">
    <location>
        <begin position="23"/>
        <end position="275"/>
    </location>
</feature>
<feature type="domain" description="DUF2059" evidence="3">
    <location>
        <begin position="82"/>
        <end position="141"/>
    </location>
</feature>
<proteinExistence type="predicted"/>
<dbReference type="Proteomes" id="UP000000238">
    <property type="component" value="Chromosome"/>
</dbReference>
<reference evidence="4 5" key="1">
    <citation type="journal article" date="2005" name="Nucleic Acids Res.">
        <title>Genomic blueprint of Hahella chejuensis, a marine microbe producing an algicidal agent.</title>
        <authorList>
            <person name="Jeong H."/>
            <person name="Yim J.H."/>
            <person name="Lee C."/>
            <person name="Choi S.-H."/>
            <person name="Park Y.K."/>
            <person name="Yoon S.H."/>
            <person name="Hur C.-G."/>
            <person name="Kang H.-Y."/>
            <person name="Kim D."/>
            <person name="Lee H.H."/>
            <person name="Park K.H."/>
            <person name="Park S.-H."/>
            <person name="Park H.-S."/>
            <person name="Lee H.K."/>
            <person name="Oh T.K."/>
            <person name="Kim J.F."/>
        </authorList>
    </citation>
    <scope>NUCLEOTIDE SEQUENCE [LARGE SCALE GENOMIC DNA]</scope>
    <source>
        <strain evidence="4 5">KCTC 2396</strain>
    </source>
</reference>
<name>Q2SNX1_HAHCH</name>
<keyword evidence="2" id="KW-0732">Signal</keyword>
<evidence type="ECO:0000256" key="1">
    <source>
        <dbReference type="SAM" id="Coils"/>
    </source>
</evidence>